<feature type="region of interest" description="Disordered" evidence="2">
    <location>
        <begin position="372"/>
        <end position="404"/>
    </location>
</feature>
<name>A0A8H6WDR1_MYCCL</name>
<organism evidence="3 4">
    <name type="scientific">Mycena chlorophos</name>
    <name type="common">Agaric fungus</name>
    <name type="synonym">Agaricus chlorophos</name>
    <dbReference type="NCBI Taxonomy" id="658473"/>
    <lineage>
        <taxon>Eukaryota</taxon>
        <taxon>Fungi</taxon>
        <taxon>Dikarya</taxon>
        <taxon>Basidiomycota</taxon>
        <taxon>Agaricomycotina</taxon>
        <taxon>Agaricomycetes</taxon>
        <taxon>Agaricomycetidae</taxon>
        <taxon>Agaricales</taxon>
        <taxon>Marasmiineae</taxon>
        <taxon>Mycenaceae</taxon>
        <taxon>Mycena</taxon>
    </lineage>
</organism>
<feature type="compositionally biased region" description="Polar residues" evidence="2">
    <location>
        <begin position="636"/>
        <end position="661"/>
    </location>
</feature>
<accession>A0A8H6WDR1</accession>
<dbReference type="InterPro" id="IPR013865">
    <property type="entry name" value="FAM32A"/>
</dbReference>
<dbReference type="EMBL" id="JACAZE010000007">
    <property type="protein sequence ID" value="KAF7311073.1"/>
    <property type="molecule type" value="Genomic_DNA"/>
</dbReference>
<dbReference type="Proteomes" id="UP000613580">
    <property type="component" value="Unassembled WGS sequence"/>
</dbReference>
<evidence type="ECO:0008006" key="5">
    <source>
        <dbReference type="Google" id="ProtNLM"/>
    </source>
</evidence>
<gene>
    <name evidence="3" type="ORF">HMN09_00651300</name>
</gene>
<feature type="compositionally biased region" description="Low complexity" evidence="2">
    <location>
        <begin position="51"/>
        <end position="68"/>
    </location>
</feature>
<keyword evidence="1" id="KW-0175">Coiled coil</keyword>
<dbReference type="OrthoDB" id="205403at2759"/>
<feature type="compositionally biased region" description="Acidic residues" evidence="2">
    <location>
        <begin position="540"/>
        <end position="571"/>
    </location>
</feature>
<feature type="compositionally biased region" description="Low complexity" evidence="2">
    <location>
        <begin position="217"/>
        <end position="228"/>
    </location>
</feature>
<evidence type="ECO:0000313" key="4">
    <source>
        <dbReference type="Proteomes" id="UP000613580"/>
    </source>
</evidence>
<feature type="compositionally biased region" description="Basic and acidic residues" evidence="2">
    <location>
        <begin position="69"/>
        <end position="83"/>
    </location>
</feature>
<feature type="coiled-coil region" evidence="1">
    <location>
        <begin position="480"/>
        <end position="517"/>
    </location>
</feature>
<protein>
    <recommendedName>
        <fullName evidence="5">WHIM1 domain-containing protein</fullName>
    </recommendedName>
</protein>
<feature type="region of interest" description="Disordered" evidence="2">
    <location>
        <begin position="179"/>
        <end position="228"/>
    </location>
</feature>
<keyword evidence="4" id="KW-1185">Reference proteome</keyword>
<feature type="compositionally biased region" description="Basic and acidic residues" evidence="2">
    <location>
        <begin position="625"/>
        <end position="635"/>
    </location>
</feature>
<dbReference type="Pfam" id="PF08555">
    <property type="entry name" value="FAM32A"/>
    <property type="match status" value="1"/>
</dbReference>
<dbReference type="PANTHER" id="PTHR42107">
    <property type="entry name" value="YALI0D24453P"/>
    <property type="match status" value="1"/>
</dbReference>
<feature type="compositionally biased region" description="Gly residues" evidence="2">
    <location>
        <begin position="8"/>
        <end position="20"/>
    </location>
</feature>
<feature type="region of interest" description="Disordered" evidence="2">
    <location>
        <begin position="691"/>
        <end position="730"/>
    </location>
</feature>
<dbReference type="PANTHER" id="PTHR42107:SF1">
    <property type="entry name" value="WHIM1 DOMAIN-CONTAINING PROTEIN"/>
    <property type="match status" value="1"/>
</dbReference>
<evidence type="ECO:0000313" key="3">
    <source>
        <dbReference type="EMBL" id="KAF7311073.1"/>
    </source>
</evidence>
<dbReference type="AlphaFoldDB" id="A0A8H6WDR1"/>
<feature type="region of interest" description="Disordered" evidence="2">
    <location>
        <begin position="1"/>
        <end position="83"/>
    </location>
</feature>
<feature type="region of interest" description="Disordered" evidence="2">
    <location>
        <begin position="540"/>
        <end position="661"/>
    </location>
</feature>
<reference evidence="3" key="1">
    <citation type="submission" date="2020-05" db="EMBL/GenBank/DDBJ databases">
        <title>Mycena genomes resolve the evolution of fungal bioluminescence.</title>
        <authorList>
            <person name="Tsai I.J."/>
        </authorList>
    </citation>
    <scope>NUCLEOTIDE SEQUENCE</scope>
    <source>
        <strain evidence="3">110903Hualien_Pintung</strain>
    </source>
</reference>
<sequence>MADYDFRPGGGLKLKGGVADGGIKKKKKKSKSKPETEERLKELVREEAVVSGSSQPGSGSNSPGPSSSSDRKTDAERRFEQVQRRRLAERVAKVAAKSHKDRVSEFNAHLESLSEHHDIPKVRRLLALLGRSLISIHARLDQDKDVLGCVERGKDVGLCRDDPRRKRRETRGFAGIPRVVYSDLGPNSPPATTDDMASSSSAPPPPIKSGHSGHVCPPTTTTSPSTHPSGRWESLFVYSFICRFTDLRAKVDGLETPMDFEEALLSQEPNSILTSVLSKFITNLRPNTRNLSVDQISTTLATVLAEYLKTSERTIFWDDSIRANRDPFESLEGGFFAGDWDFKLKILRQLVELQLTHSGDIRGKIDRAWGVSSNKHKKKDAASAPPPPPLLDSDPNSQKQLQLTPLGQDIHRTRYWAADDSPRLYTSTNPWKVTATFHMVSTGRDEYMAIIETLKADMPKRELKKGDKRPKLETFHLNLIDALESRVEAIDAELLRVEKVRKKLEAKQAQLARIAEAELLRETRTRRQTRKPNYVYSGFEEEDEADGDEYTFQEPEMDDDDFLNFRDEDDERSNKRWVAGGVRRSSRTAVLNANGKREAQEEHYWRGERRSARLGAPPETQLDIEPQKKRARTEDSTMSTGSGDAESTTSHGVANGQLKNSVASALRPNEVAVEQVAGKKRSKFWVYAVEGDSEKGPSPAPEVSPGPESNGAASANGHESDMEVDEEHSP</sequence>
<evidence type="ECO:0000256" key="2">
    <source>
        <dbReference type="SAM" id="MobiDB-lite"/>
    </source>
</evidence>
<proteinExistence type="predicted"/>
<feature type="compositionally biased region" description="Basic and acidic residues" evidence="2">
    <location>
        <begin position="32"/>
        <end position="48"/>
    </location>
</feature>
<comment type="caution">
    <text evidence="3">The sequence shown here is derived from an EMBL/GenBank/DDBJ whole genome shotgun (WGS) entry which is preliminary data.</text>
</comment>
<evidence type="ECO:0000256" key="1">
    <source>
        <dbReference type="SAM" id="Coils"/>
    </source>
</evidence>
<feature type="compositionally biased region" description="Basic and acidic residues" evidence="2">
    <location>
        <begin position="595"/>
        <end position="611"/>
    </location>
</feature>